<protein>
    <recommendedName>
        <fullName evidence="4">DUF3887 domain-containing protein</fullName>
    </recommendedName>
</protein>
<reference evidence="3" key="2">
    <citation type="journal article" date="2017" name="Plant Physiol. Biochem.">
        <title>Differential oxidative and antioxidative response of duckweed Lemna minor toward plant growth promoting/inhibiting bacteria.</title>
        <authorList>
            <person name="Ishizawa H."/>
            <person name="Kuroda M."/>
            <person name="Morikawa M."/>
            <person name="Ike M."/>
        </authorList>
    </citation>
    <scope>NUCLEOTIDE SEQUENCE [LARGE SCALE GENOMIC DNA]</scope>
    <source>
        <strain evidence="3">M6</strain>
    </source>
</reference>
<proteinExistence type="predicted"/>
<organism evidence="2 3">
    <name type="scientific">Asticcacaulis excentricus</name>
    <dbReference type="NCBI Taxonomy" id="78587"/>
    <lineage>
        <taxon>Bacteria</taxon>
        <taxon>Pseudomonadati</taxon>
        <taxon>Pseudomonadota</taxon>
        <taxon>Alphaproteobacteria</taxon>
        <taxon>Caulobacterales</taxon>
        <taxon>Caulobacteraceae</taxon>
        <taxon>Asticcacaulis</taxon>
    </lineage>
</organism>
<dbReference type="OrthoDB" id="7173495at2"/>
<evidence type="ECO:0008006" key="4">
    <source>
        <dbReference type="Google" id="ProtNLM"/>
    </source>
</evidence>
<name>A0A3G9G7D1_9CAUL</name>
<evidence type="ECO:0000256" key="1">
    <source>
        <dbReference type="SAM" id="SignalP"/>
    </source>
</evidence>
<dbReference type="EMBL" id="AP018828">
    <property type="protein sequence ID" value="BBF81781.1"/>
    <property type="molecule type" value="Genomic_DNA"/>
</dbReference>
<gene>
    <name evidence="2" type="ORF">EM6_2389</name>
</gene>
<dbReference type="Proteomes" id="UP000278756">
    <property type="component" value="Chromosome 2"/>
</dbReference>
<dbReference type="AlphaFoldDB" id="A0A3G9G7D1"/>
<accession>A0A3G9G7D1</accession>
<sequence length="142" mass="16291">MKTLFSLIVSLFLLLPVTAYAQVSDADSKQMDQVFDSFMSKVNAKQYDDAFNELMMPQIKDQAQLLRNLVGLTKQVSEYFVSPLKYEKVTESTLGTQLVYRQYVIYNNNGPYFVSVVMFRTDKGWKAQHITLRDLSPDDVAP</sequence>
<evidence type="ECO:0000313" key="3">
    <source>
        <dbReference type="Proteomes" id="UP000278756"/>
    </source>
</evidence>
<feature type="signal peptide" evidence="1">
    <location>
        <begin position="1"/>
        <end position="21"/>
    </location>
</feature>
<feature type="chain" id="PRO_5017952079" description="DUF3887 domain-containing protein" evidence="1">
    <location>
        <begin position="22"/>
        <end position="142"/>
    </location>
</feature>
<dbReference type="RefSeq" id="WP_126423352.1">
    <property type="nucleotide sequence ID" value="NZ_AP018828.1"/>
</dbReference>
<evidence type="ECO:0000313" key="2">
    <source>
        <dbReference type="EMBL" id="BBF81781.1"/>
    </source>
</evidence>
<reference evidence="3" key="1">
    <citation type="journal article" date="2017" name="Biotechnol. Biofuels">
        <title>Evaluation of environmental bacterial communities as a factor affecting the growth of duckweed Lemna minor.</title>
        <authorList>
            <person name="Ishizawa H."/>
            <person name="Kuroda M."/>
            <person name="Morikawa M."/>
            <person name="Ike M."/>
        </authorList>
    </citation>
    <scope>NUCLEOTIDE SEQUENCE [LARGE SCALE GENOMIC DNA]</scope>
    <source>
        <strain evidence="3">M6</strain>
    </source>
</reference>
<keyword evidence="1" id="KW-0732">Signal</keyword>